<dbReference type="OrthoDB" id="1334205at2759"/>
<dbReference type="EMBL" id="BSXU01000561">
    <property type="protein sequence ID" value="GMG21114.1"/>
    <property type="molecule type" value="Genomic_DNA"/>
</dbReference>
<evidence type="ECO:0000256" key="4">
    <source>
        <dbReference type="RuleBase" id="RU361185"/>
    </source>
</evidence>
<evidence type="ECO:0000259" key="7">
    <source>
        <dbReference type="Pfam" id="PF01055"/>
    </source>
</evidence>
<keyword evidence="6" id="KW-1133">Transmembrane helix</keyword>
<keyword evidence="10" id="KW-1185">Reference proteome</keyword>
<feature type="domain" description="Glycoside hydrolase family 31 TIM barrel" evidence="7">
    <location>
        <begin position="323"/>
        <end position="557"/>
    </location>
</feature>
<keyword evidence="6" id="KW-0472">Membrane</keyword>
<dbReference type="Gene3D" id="3.20.20.80">
    <property type="entry name" value="Glycosidases"/>
    <property type="match status" value="1"/>
</dbReference>
<feature type="compositionally biased region" description="Polar residues" evidence="5">
    <location>
        <begin position="62"/>
        <end position="82"/>
    </location>
</feature>
<dbReference type="AlphaFoldDB" id="A0A9W6YU23"/>
<dbReference type="GO" id="GO:0004553">
    <property type="term" value="F:hydrolase activity, hydrolyzing O-glycosyl compounds"/>
    <property type="evidence" value="ECO:0007669"/>
    <property type="project" value="InterPro"/>
</dbReference>
<sequence>MLFTNIQEKLGLHNKSKKRKNPLKRWQFWTVCVFAACIVLITVLAVQLTKEKHPHPKKKPAAQTTVTPPELTSTAKNSSAPNPNELYRGYKVVEIDQNDSTGSINATLQLIGDAIDVFGTDVDSLQLLVEYQDKNRVNVKIQPVDLSHTYVLPDDYLNRPTADQGFSKSDSNLIFQYEKDPFTFNITRKDTNEVLFSTTGNPLVFSNQFLQFNTSLPQDHTISGLGESYHRYINEAGSVRTLFASDKSTIPDANLYGTHPVYYDERSTGSHAVYWRSSAPQEVLVEDQSLTWRSISGIMDLYFFAGPTVPDAISQFVSSIGKPTLQPYWALGYHQSRWGYDSIEKLETVVQNFKKKSIPLETIWSDLDYMYKSRDFTSDPTSFPESNFTSFINGLHSSNQHYIPIVDPAIYYPKSNEVYDIYNSGLQHDAYLKNPDGSLYVGKVWPGATVFPDFFADSTGEWWTQMLSTWHGKVPFDGLWIDKNEPISHCEGSCGNEPSGYPTAEYNNTVEGRGNINTPPYTLSIVSDNGPTLDSHFVAPNATHVDGALEYDLHNLFRSICCALGR</sequence>
<feature type="transmembrane region" description="Helical" evidence="6">
    <location>
        <begin position="26"/>
        <end position="48"/>
    </location>
</feature>
<dbReference type="InterPro" id="IPR011013">
    <property type="entry name" value="Gal_mutarotase_sf_dom"/>
</dbReference>
<evidence type="ECO:0000259" key="8">
    <source>
        <dbReference type="Pfam" id="PF13802"/>
    </source>
</evidence>
<evidence type="ECO:0000256" key="3">
    <source>
        <dbReference type="ARBA" id="ARBA00041343"/>
    </source>
</evidence>
<dbReference type="InterPro" id="IPR017853">
    <property type="entry name" value="GH"/>
</dbReference>
<gene>
    <name evidence="9" type="ORF">Amon01_000173600</name>
</gene>
<dbReference type="SUPFAM" id="SSF51445">
    <property type="entry name" value="(Trans)glycosidases"/>
    <property type="match status" value="1"/>
</dbReference>
<accession>A0A9W6YU23</accession>
<name>A0A9W6YU23_AMBMO</name>
<feature type="region of interest" description="Disordered" evidence="5">
    <location>
        <begin position="52"/>
        <end position="83"/>
    </location>
</feature>
<dbReference type="Proteomes" id="UP001165063">
    <property type="component" value="Unassembled WGS sequence"/>
</dbReference>
<dbReference type="PANTHER" id="PTHR22762">
    <property type="entry name" value="ALPHA-GLUCOSIDASE"/>
    <property type="match status" value="1"/>
</dbReference>
<evidence type="ECO:0000313" key="10">
    <source>
        <dbReference type="Proteomes" id="UP001165063"/>
    </source>
</evidence>
<evidence type="ECO:0000313" key="9">
    <source>
        <dbReference type="EMBL" id="GMG21114.1"/>
    </source>
</evidence>
<dbReference type="Gene3D" id="2.60.40.1760">
    <property type="entry name" value="glycosyl hydrolase (family 31)"/>
    <property type="match status" value="1"/>
</dbReference>
<evidence type="ECO:0000256" key="2">
    <source>
        <dbReference type="ARBA" id="ARBA00023180"/>
    </source>
</evidence>
<keyword evidence="2" id="KW-0325">Glycoprotein</keyword>
<feature type="domain" description="Glycoside hydrolase family 31 N-terminal" evidence="8">
    <location>
        <begin position="164"/>
        <end position="281"/>
    </location>
</feature>
<comment type="similarity">
    <text evidence="1 4">Belongs to the glycosyl hydrolase 31 family.</text>
</comment>
<dbReference type="InterPro" id="IPR000322">
    <property type="entry name" value="Glyco_hydro_31_TIM"/>
</dbReference>
<protein>
    <recommendedName>
        <fullName evidence="3">Maltase</fullName>
    </recommendedName>
</protein>
<evidence type="ECO:0000256" key="1">
    <source>
        <dbReference type="ARBA" id="ARBA00007806"/>
    </source>
</evidence>
<reference evidence="9" key="1">
    <citation type="submission" date="2023-04" db="EMBL/GenBank/DDBJ databases">
        <title>Ambrosiozyma monospora NBRC 1965.</title>
        <authorList>
            <person name="Ichikawa N."/>
            <person name="Sato H."/>
            <person name="Tonouchi N."/>
        </authorList>
    </citation>
    <scope>NUCLEOTIDE SEQUENCE</scope>
    <source>
        <strain evidence="9">NBRC 1965</strain>
    </source>
</reference>
<dbReference type="GO" id="GO:0030246">
    <property type="term" value="F:carbohydrate binding"/>
    <property type="evidence" value="ECO:0007669"/>
    <property type="project" value="InterPro"/>
</dbReference>
<comment type="caution">
    <text evidence="9">The sequence shown here is derived from an EMBL/GenBank/DDBJ whole genome shotgun (WGS) entry which is preliminary data.</text>
</comment>
<proteinExistence type="inferred from homology"/>
<dbReference type="PANTHER" id="PTHR22762:SF133">
    <property type="entry name" value="P-TYPE DOMAIN-CONTAINING PROTEIN"/>
    <property type="match status" value="1"/>
</dbReference>
<keyword evidence="4" id="KW-0378">Hydrolase</keyword>
<dbReference type="SUPFAM" id="SSF74650">
    <property type="entry name" value="Galactose mutarotase-like"/>
    <property type="match status" value="1"/>
</dbReference>
<keyword evidence="6" id="KW-0812">Transmembrane</keyword>
<keyword evidence="4" id="KW-0326">Glycosidase</keyword>
<organism evidence="9 10">
    <name type="scientific">Ambrosiozyma monospora</name>
    <name type="common">Yeast</name>
    <name type="synonym">Endomycopsis monosporus</name>
    <dbReference type="NCBI Taxonomy" id="43982"/>
    <lineage>
        <taxon>Eukaryota</taxon>
        <taxon>Fungi</taxon>
        <taxon>Dikarya</taxon>
        <taxon>Ascomycota</taxon>
        <taxon>Saccharomycotina</taxon>
        <taxon>Pichiomycetes</taxon>
        <taxon>Pichiales</taxon>
        <taxon>Pichiaceae</taxon>
        <taxon>Ambrosiozyma</taxon>
    </lineage>
</organism>
<dbReference type="Pfam" id="PF13802">
    <property type="entry name" value="Gal_mutarotas_2"/>
    <property type="match status" value="1"/>
</dbReference>
<dbReference type="InterPro" id="IPR025887">
    <property type="entry name" value="Glyco_hydro_31_N_dom"/>
</dbReference>
<evidence type="ECO:0000256" key="5">
    <source>
        <dbReference type="SAM" id="MobiDB-lite"/>
    </source>
</evidence>
<dbReference type="Pfam" id="PF01055">
    <property type="entry name" value="Glyco_hydro_31_2nd"/>
    <property type="match status" value="1"/>
</dbReference>
<dbReference type="CDD" id="cd14752">
    <property type="entry name" value="GH31_N"/>
    <property type="match status" value="1"/>
</dbReference>
<evidence type="ECO:0000256" key="6">
    <source>
        <dbReference type="SAM" id="Phobius"/>
    </source>
</evidence>
<dbReference type="GO" id="GO:0005975">
    <property type="term" value="P:carbohydrate metabolic process"/>
    <property type="evidence" value="ECO:0007669"/>
    <property type="project" value="InterPro"/>
</dbReference>